<dbReference type="Proteomes" id="UP000198211">
    <property type="component" value="Unassembled WGS sequence"/>
</dbReference>
<evidence type="ECO:0000313" key="3">
    <source>
        <dbReference type="Proteomes" id="UP000198211"/>
    </source>
</evidence>
<dbReference type="OrthoDB" id="73448at2759"/>
<dbReference type="EMBL" id="NBNE01002568">
    <property type="protein sequence ID" value="OWZ10076.1"/>
    <property type="molecule type" value="Genomic_DNA"/>
</dbReference>
<feature type="compositionally biased region" description="Polar residues" evidence="1">
    <location>
        <begin position="94"/>
        <end position="108"/>
    </location>
</feature>
<evidence type="ECO:0000313" key="2">
    <source>
        <dbReference type="EMBL" id="OWZ10076.1"/>
    </source>
</evidence>
<feature type="compositionally biased region" description="Low complexity" evidence="1">
    <location>
        <begin position="42"/>
        <end position="62"/>
    </location>
</feature>
<evidence type="ECO:0000256" key="1">
    <source>
        <dbReference type="SAM" id="MobiDB-lite"/>
    </source>
</evidence>
<name>A0A225VX98_9STRA</name>
<keyword evidence="3" id="KW-1185">Reference proteome</keyword>
<accession>A0A225VX98</accession>
<dbReference type="AlphaFoldDB" id="A0A225VX98"/>
<dbReference type="STRING" id="4795.A0A225VX98"/>
<proteinExistence type="predicted"/>
<feature type="region of interest" description="Disordered" evidence="1">
    <location>
        <begin position="1"/>
        <end position="242"/>
    </location>
</feature>
<feature type="compositionally biased region" description="Polar residues" evidence="1">
    <location>
        <begin position="230"/>
        <end position="242"/>
    </location>
</feature>
<reference evidence="3" key="1">
    <citation type="submission" date="2017-03" db="EMBL/GenBank/DDBJ databases">
        <title>Phytopthora megakarya and P. palmivora, two closely related causual agents of cacao black pod achieved similar genome size and gene model numbers by different mechanisms.</title>
        <authorList>
            <person name="Ali S."/>
            <person name="Shao J."/>
            <person name="Larry D.J."/>
            <person name="Kronmiller B."/>
            <person name="Shen D."/>
            <person name="Strem M.D."/>
            <person name="Melnick R.L."/>
            <person name="Guiltinan M.J."/>
            <person name="Tyler B.M."/>
            <person name="Meinhardt L.W."/>
            <person name="Bailey B.A."/>
        </authorList>
    </citation>
    <scope>NUCLEOTIDE SEQUENCE [LARGE SCALE GENOMIC DNA]</scope>
    <source>
        <strain evidence="3">zdho120</strain>
    </source>
</reference>
<feature type="compositionally biased region" description="Polar residues" evidence="1">
    <location>
        <begin position="123"/>
        <end position="132"/>
    </location>
</feature>
<gene>
    <name evidence="2" type="ORF">PHMEG_00017125</name>
</gene>
<feature type="compositionally biased region" description="Pro residues" evidence="1">
    <location>
        <begin position="27"/>
        <end position="41"/>
    </location>
</feature>
<feature type="non-terminal residue" evidence="2">
    <location>
        <position position="354"/>
    </location>
</feature>
<feature type="compositionally biased region" description="Basic and acidic residues" evidence="1">
    <location>
        <begin position="311"/>
        <end position="328"/>
    </location>
</feature>
<organism evidence="2 3">
    <name type="scientific">Phytophthora megakarya</name>
    <dbReference type="NCBI Taxonomy" id="4795"/>
    <lineage>
        <taxon>Eukaryota</taxon>
        <taxon>Sar</taxon>
        <taxon>Stramenopiles</taxon>
        <taxon>Oomycota</taxon>
        <taxon>Peronosporomycetes</taxon>
        <taxon>Peronosporales</taxon>
        <taxon>Peronosporaceae</taxon>
        <taxon>Phytophthora</taxon>
    </lineage>
</organism>
<comment type="caution">
    <text evidence="2">The sequence shown here is derived from an EMBL/GenBank/DDBJ whole genome shotgun (WGS) entry which is preliminary data.</text>
</comment>
<feature type="region of interest" description="Disordered" evidence="1">
    <location>
        <begin position="299"/>
        <end position="328"/>
    </location>
</feature>
<protein>
    <submittedName>
        <fullName evidence="2">Uncharacterized protein</fullName>
    </submittedName>
</protein>
<sequence>MERKAPPRGFGAPPVNGAQPYARRNGPPTPVNAPLPQPQPPQTFGFPAANANAPPSTARSPTGTTDFRLPSSQRERSNRQTRSPLFGKNRKRPSSTSMDSNVSWSGSEIESVGGFSAAHGEQEQTSRLSWASSVAAKEELPPTQSAASLFGAPEQEPPPATESAKQNSGSEVQPPKTPLGKPTQDHDGAISAAQRVRMELTDNRAGSRANSSENVFATPIPPVYDEEKSGPQSCPSTFTNTKQPQFSIDKLRQLRSNELVASKLLPTRTSVNSLMGYVRELQLSEATLRQQLVKTKQHTEDELSQSLSKVSELERTMQEVERDRENARRKLEEQEQMIRDLAAKLKQAEAAKTR</sequence>